<evidence type="ECO:0000256" key="3">
    <source>
        <dbReference type="ARBA" id="ARBA00022670"/>
    </source>
</evidence>
<feature type="binding site" evidence="6">
    <location>
        <position position="167"/>
    </location>
    <ligand>
        <name>a divalent metal cation</name>
        <dbReference type="ChEBI" id="CHEBI:60240"/>
        <label>2</label>
        <note>catalytic</note>
    </ligand>
</feature>
<keyword evidence="3 6" id="KW-0645">Protease</keyword>
<dbReference type="PANTHER" id="PTHR43330">
    <property type="entry name" value="METHIONINE AMINOPEPTIDASE"/>
    <property type="match status" value="1"/>
</dbReference>
<organism evidence="9 10">
    <name type="scientific">Candidatus Berkelbacteria bacterium Licking1014_85</name>
    <dbReference type="NCBI Taxonomy" id="2017148"/>
    <lineage>
        <taxon>Bacteria</taxon>
        <taxon>Candidatus Berkelbacteria</taxon>
    </lineage>
</organism>
<dbReference type="Gene3D" id="3.90.230.10">
    <property type="entry name" value="Creatinase/methionine aminopeptidase superfamily"/>
    <property type="match status" value="1"/>
</dbReference>
<evidence type="ECO:0000256" key="4">
    <source>
        <dbReference type="ARBA" id="ARBA00022723"/>
    </source>
</evidence>
<evidence type="ECO:0000313" key="10">
    <source>
        <dbReference type="Proteomes" id="UP000315589"/>
    </source>
</evidence>
<dbReference type="NCBIfam" id="TIGR00500">
    <property type="entry name" value="met_pdase_I"/>
    <property type="match status" value="1"/>
</dbReference>
<dbReference type="HAMAP" id="MF_01974">
    <property type="entry name" value="MetAP_1"/>
    <property type="match status" value="1"/>
</dbReference>
<name>A0A554LLZ9_9BACT</name>
<keyword evidence="5 6" id="KW-0378">Hydrolase</keyword>
<evidence type="ECO:0000256" key="1">
    <source>
        <dbReference type="ARBA" id="ARBA00002521"/>
    </source>
</evidence>
<evidence type="ECO:0000259" key="8">
    <source>
        <dbReference type="Pfam" id="PF00557"/>
    </source>
</evidence>
<comment type="function">
    <text evidence="1 6">Removes the N-terminal methionine from nascent proteins. The N-terminal methionine is often cleaved when the second residue in the primary sequence is small and uncharged (Met-Ala-, Cys, Gly, Pro, Ser, Thr, or Val). Requires deformylation of the N(alpha)-formylated initiator methionine before it can be hydrolyzed.</text>
</comment>
<dbReference type="Pfam" id="PF00557">
    <property type="entry name" value="Peptidase_M24"/>
    <property type="match status" value="1"/>
</dbReference>
<dbReference type="InterPro" id="IPR002467">
    <property type="entry name" value="Pept_M24A_MAP1"/>
</dbReference>
<dbReference type="InterPro" id="IPR001714">
    <property type="entry name" value="Pept_M24_MAP"/>
</dbReference>
<protein>
    <recommendedName>
        <fullName evidence="6 7">Methionine aminopeptidase</fullName>
        <shortName evidence="6">MAP</shortName>
        <shortName evidence="6">MetAP</shortName>
        <ecNumber evidence="6 7">3.4.11.18</ecNumber>
    </recommendedName>
    <alternativeName>
        <fullName evidence="6">Peptidase M</fullName>
    </alternativeName>
</protein>
<dbReference type="EC" id="3.4.11.18" evidence="6 7"/>
<evidence type="ECO:0000256" key="2">
    <source>
        <dbReference type="ARBA" id="ARBA00022438"/>
    </source>
</evidence>
<dbReference type="CDD" id="cd01086">
    <property type="entry name" value="MetAP1"/>
    <property type="match status" value="1"/>
</dbReference>
<feature type="binding site" evidence="6">
    <location>
        <position position="104"/>
    </location>
    <ligand>
        <name>a divalent metal cation</name>
        <dbReference type="ChEBI" id="CHEBI:60240"/>
        <label>1</label>
    </ligand>
</feature>
<feature type="binding site" evidence="6">
    <location>
        <position position="200"/>
    </location>
    <ligand>
        <name>a divalent metal cation</name>
        <dbReference type="ChEBI" id="CHEBI:60240"/>
        <label>2</label>
        <note>catalytic</note>
    </ligand>
</feature>
<feature type="binding site" evidence="6">
    <location>
        <position position="104"/>
    </location>
    <ligand>
        <name>a divalent metal cation</name>
        <dbReference type="ChEBI" id="CHEBI:60240"/>
        <label>2</label>
        <note>catalytic</note>
    </ligand>
</feature>
<feature type="domain" description="Peptidase M24" evidence="8">
    <location>
        <begin position="11"/>
        <end position="238"/>
    </location>
</feature>
<proteinExistence type="inferred from homology"/>
<reference evidence="9 10" key="1">
    <citation type="submission" date="2017-07" db="EMBL/GenBank/DDBJ databases">
        <title>Mechanisms for carbon and nitrogen cycling indicate functional differentiation within the Candidate Phyla Radiation.</title>
        <authorList>
            <person name="Danczak R.E."/>
            <person name="Johnston M.D."/>
            <person name="Kenah C."/>
            <person name="Slattery M."/>
            <person name="Wrighton K.C."/>
            <person name="Wilkins M.J."/>
        </authorList>
    </citation>
    <scope>NUCLEOTIDE SEQUENCE [LARGE SCALE GENOMIC DNA]</scope>
    <source>
        <strain evidence="9">Licking1014_85</strain>
    </source>
</reference>
<gene>
    <name evidence="6" type="primary">map</name>
    <name evidence="9" type="ORF">CEN91_72</name>
</gene>
<keyword evidence="2 6" id="KW-0031">Aminopeptidase</keyword>
<dbReference type="SUPFAM" id="SSF55920">
    <property type="entry name" value="Creatinase/aminopeptidase"/>
    <property type="match status" value="1"/>
</dbReference>
<dbReference type="InterPro" id="IPR000994">
    <property type="entry name" value="Pept_M24"/>
</dbReference>
<evidence type="ECO:0000256" key="7">
    <source>
        <dbReference type="RuleBase" id="RU003653"/>
    </source>
</evidence>
<dbReference type="EMBL" id="VMGI01000007">
    <property type="protein sequence ID" value="TSC93903.1"/>
    <property type="molecule type" value="Genomic_DNA"/>
</dbReference>
<accession>A0A554LLZ9</accession>
<evidence type="ECO:0000256" key="6">
    <source>
        <dbReference type="HAMAP-Rule" id="MF_01974"/>
    </source>
</evidence>
<dbReference type="GO" id="GO:0005829">
    <property type="term" value="C:cytosol"/>
    <property type="evidence" value="ECO:0007669"/>
    <property type="project" value="TreeGrafter"/>
</dbReference>
<dbReference type="AlphaFoldDB" id="A0A554LLZ9"/>
<feature type="binding site" evidence="6">
    <location>
        <position position="93"/>
    </location>
    <ligand>
        <name>a divalent metal cation</name>
        <dbReference type="ChEBI" id="CHEBI:60240"/>
        <label>1</label>
    </ligand>
</feature>
<feature type="binding site" evidence="6">
    <location>
        <position position="231"/>
    </location>
    <ligand>
        <name>a divalent metal cation</name>
        <dbReference type="ChEBI" id="CHEBI:60240"/>
        <label>2</label>
        <note>catalytic</note>
    </ligand>
</feature>
<dbReference type="GO" id="GO:0004239">
    <property type="term" value="F:initiator methionyl aminopeptidase activity"/>
    <property type="evidence" value="ECO:0007669"/>
    <property type="project" value="UniProtKB-UniRule"/>
</dbReference>
<dbReference type="InterPro" id="IPR036005">
    <property type="entry name" value="Creatinase/aminopeptidase-like"/>
</dbReference>
<comment type="cofactor">
    <cofactor evidence="6">
        <name>Co(2+)</name>
        <dbReference type="ChEBI" id="CHEBI:48828"/>
    </cofactor>
    <cofactor evidence="6">
        <name>Zn(2+)</name>
        <dbReference type="ChEBI" id="CHEBI:29105"/>
    </cofactor>
    <cofactor evidence="6">
        <name>Mn(2+)</name>
        <dbReference type="ChEBI" id="CHEBI:29035"/>
    </cofactor>
    <cofactor evidence="6">
        <name>Fe(2+)</name>
        <dbReference type="ChEBI" id="CHEBI:29033"/>
    </cofactor>
    <text evidence="6">Binds 2 divalent metal cations per subunit. Has a high-affinity and a low affinity metal-binding site. The true nature of the physiological cofactor is under debate. The enzyme is active with cobalt, zinc, manganese or divalent iron ions. Most likely, methionine aminopeptidases function as mononuclear Fe(2+)-metalloproteases under physiological conditions, and the catalytically relevant metal-binding site has been assigned to the histidine-containing high-affinity site.</text>
</comment>
<comment type="subunit">
    <text evidence="6">Monomer.</text>
</comment>
<feature type="binding site" evidence="6">
    <location>
        <position position="174"/>
    </location>
    <ligand>
        <name>substrate</name>
    </ligand>
</feature>
<comment type="catalytic activity">
    <reaction evidence="6 7">
        <text>Release of N-terminal amino acids, preferentially methionine, from peptides and arylamides.</text>
        <dbReference type="EC" id="3.4.11.18"/>
    </reaction>
</comment>
<comment type="similarity">
    <text evidence="6">Belongs to the peptidase M24A family. Methionine aminopeptidase type 1 subfamily.</text>
</comment>
<dbReference type="PANTHER" id="PTHR43330:SF27">
    <property type="entry name" value="METHIONINE AMINOPEPTIDASE"/>
    <property type="match status" value="1"/>
</dbReference>
<dbReference type="GO" id="GO:0046872">
    <property type="term" value="F:metal ion binding"/>
    <property type="evidence" value="ECO:0007669"/>
    <property type="project" value="UniProtKB-UniRule"/>
</dbReference>
<feature type="binding site" evidence="6">
    <location>
        <position position="231"/>
    </location>
    <ligand>
        <name>a divalent metal cation</name>
        <dbReference type="ChEBI" id="CHEBI:60240"/>
        <label>1</label>
    </ligand>
</feature>
<dbReference type="Proteomes" id="UP000315589">
    <property type="component" value="Unassembled WGS sequence"/>
</dbReference>
<dbReference type="PRINTS" id="PR00599">
    <property type="entry name" value="MAPEPTIDASE"/>
</dbReference>
<sequence length="246" mass="26681">MIVRSNKELKLLKESGNILSKVLNLVVSRAKADISTQELDNIAQLELKKYGALASFKNFRNYPKNICTSVNSEVVHGIPSDYKLMAGDILSIDIGCNYNGFFTDIAATIAIGKINSDAQKLIDETQVALNRAIKIVKPGMYTGDIGNVIESYIKPFGYGIIIALCGHGVGASVHEPPQIPNCGKPQTGTKIVEGMVFAIEPMITLGSPEVVVDQNKWTVKTKDGSISAHFEHTIMVTKNGCEILTK</sequence>
<evidence type="ECO:0000256" key="5">
    <source>
        <dbReference type="ARBA" id="ARBA00022801"/>
    </source>
</evidence>
<feature type="binding site" evidence="6">
    <location>
        <position position="76"/>
    </location>
    <ligand>
        <name>substrate</name>
    </ligand>
</feature>
<dbReference type="GO" id="GO:0006508">
    <property type="term" value="P:proteolysis"/>
    <property type="evidence" value="ECO:0007669"/>
    <property type="project" value="UniProtKB-KW"/>
</dbReference>
<evidence type="ECO:0000313" key="9">
    <source>
        <dbReference type="EMBL" id="TSC93903.1"/>
    </source>
</evidence>
<keyword evidence="4 6" id="KW-0479">Metal-binding</keyword>
<comment type="caution">
    <text evidence="9">The sequence shown here is derived from an EMBL/GenBank/DDBJ whole genome shotgun (WGS) entry which is preliminary data.</text>
</comment>
<dbReference type="GO" id="GO:0070006">
    <property type="term" value="F:metalloaminopeptidase activity"/>
    <property type="evidence" value="ECO:0007669"/>
    <property type="project" value="UniProtKB-UniRule"/>
</dbReference>